<dbReference type="EMBL" id="CZPZ01000012">
    <property type="protein sequence ID" value="CUS34989.1"/>
    <property type="molecule type" value="Genomic_DNA"/>
</dbReference>
<keyword evidence="2" id="KW-1185">Reference proteome</keyword>
<dbReference type="AlphaFoldDB" id="A0A0S4LE90"/>
<organism evidence="1 2">
    <name type="scientific">Candidatus Nitrospira nitrificans</name>
    <dbReference type="NCBI Taxonomy" id="1742973"/>
    <lineage>
        <taxon>Bacteria</taxon>
        <taxon>Pseudomonadati</taxon>
        <taxon>Nitrospirota</taxon>
        <taxon>Nitrospiria</taxon>
        <taxon>Nitrospirales</taxon>
        <taxon>Nitrospiraceae</taxon>
        <taxon>Nitrospira</taxon>
    </lineage>
</organism>
<gene>
    <name evidence="1" type="ORF">COMA2_20028</name>
</gene>
<name>A0A0S4LE90_9BACT</name>
<accession>A0A0S4LE90</accession>
<evidence type="ECO:0000313" key="2">
    <source>
        <dbReference type="Proteomes" id="UP000198736"/>
    </source>
</evidence>
<evidence type="ECO:0000313" key="1">
    <source>
        <dbReference type="EMBL" id="CUS34989.1"/>
    </source>
</evidence>
<dbReference type="Proteomes" id="UP000198736">
    <property type="component" value="Unassembled WGS sequence"/>
</dbReference>
<dbReference type="STRING" id="1742973.COMA2_20028"/>
<protein>
    <submittedName>
        <fullName evidence="1">Uncharacterized protein</fullName>
    </submittedName>
</protein>
<sequence>MPSSAAITRVSARRTQTHIAFSRRKKLVLTEGVLIDPVCPTVSLCVHVAWVSRAIWARISFRFSSWNWRAGRKWTGARTFASRRWMRELSRAG</sequence>
<reference evidence="2" key="1">
    <citation type="submission" date="2015-10" db="EMBL/GenBank/DDBJ databases">
        <authorList>
            <person name="Luecker S."/>
            <person name="Luecker S."/>
        </authorList>
    </citation>
    <scope>NUCLEOTIDE SEQUENCE [LARGE SCALE GENOMIC DNA]</scope>
</reference>
<proteinExistence type="predicted"/>